<dbReference type="SUPFAM" id="SSF49764">
    <property type="entry name" value="HSP20-like chaperones"/>
    <property type="match status" value="1"/>
</dbReference>
<dbReference type="InterPro" id="IPR008978">
    <property type="entry name" value="HSP20-like_chaperone"/>
</dbReference>
<evidence type="ECO:0000256" key="2">
    <source>
        <dbReference type="RuleBase" id="RU003616"/>
    </source>
</evidence>
<accession>A0A2T9WLI8</accession>
<evidence type="ECO:0000313" key="4">
    <source>
        <dbReference type="EMBL" id="MCC5447061.1"/>
    </source>
</evidence>
<name>A0A2T9WLI8_NANST</name>
<dbReference type="EMBL" id="QEFP01000004">
    <property type="protein sequence ID" value="PVU68699.1"/>
    <property type="molecule type" value="Genomic_DNA"/>
</dbReference>
<reference evidence="4" key="3">
    <citation type="submission" date="2017-05" db="EMBL/GenBank/DDBJ databases">
        <authorList>
            <person name="Munson-Mcgee J.H."/>
        </authorList>
    </citation>
    <scope>NUCLEOTIDE SEQUENCE</scope>
    <source>
        <strain evidence="4">SCGC AB-777_F03</strain>
    </source>
</reference>
<protein>
    <submittedName>
        <fullName evidence="5">Hsp20/alpha crystallin family protein</fullName>
    </submittedName>
</protein>
<reference evidence="5" key="1">
    <citation type="journal article" date="2015" name="Appl. Environ. Microbiol.">
        <title>Nanoarchaeota, Their Sulfolobales Host, and Nanoarchaeota Virus Distribution across Yellowstone National Park Hot Springs.</title>
        <authorList>
            <person name="Munson-McGee J.H."/>
            <person name="Field E.K."/>
            <person name="Bateson M."/>
            <person name="Rooney C."/>
            <person name="Stepanauskas R."/>
            <person name="Young M.J."/>
        </authorList>
    </citation>
    <scope>NUCLEOTIDE SEQUENCE [LARGE SCALE GENOMIC DNA]</scope>
    <source>
        <strain evidence="5">SCGC AB-777_F03</strain>
    </source>
</reference>
<comment type="caution">
    <text evidence="5">The sequence shown here is derived from an EMBL/GenBank/DDBJ whole genome shotgun (WGS) entry which is preliminary data.</text>
</comment>
<sequence length="147" mass="17221">MDTDDFNDIYEEIRKEFARQMKLLRKIFNRARKGLRFNFEYEVPAADVIDKGDKYLIEIDLPGVDKKDINVTLVDHHLKIVASKKVEKEEKDENYILSERVFSGYKRIIPLPEDADENSIKAKYENGVLRIEIGKKPGYEGKKINLE</sequence>
<dbReference type="CDD" id="cd06464">
    <property type="entry name" value="ACD_sHsps-like"/>
    <property type="match status" value="1"/>
</dbReference>
<dbReference type="InterPro" id="IPR002068">
    <property type="entry name" value="A-crystallin/Hsp20_dom"/>
</dbReference>
<gene>
    <name evidence="4" type="ORF">DDW03_001430</name>
    <name evidence="5" type="ORF">DDW03_01200</name>
</gene>
<dbReference type="InterPro" id="IPR031107">
    <property type="entry name" value="Small_HSP"/>
</dbReference>
<reference evidence="5" key="2">
    <citation type="submission" date="2017-05" db="EMBL/GenBank/DDBJ databases">
        <authorList>
            <person name="Song R."/>
            <person name="Chenine A.L."/>
            <person name="Ruprecht R.M."/>
        </authorList>
    </citation>
    <scope>NUCLEOTIDE SEQUENCE</scope>
    <source>
        <strain evidence="5">SCGC AB-777_F03</strain>
    </source>
</reference>
<organism evidence="5">
    <name type="scientific">Nanobsidianus stetteri</name>
    <dbReference type="NCBI Taxonomy" id="1294122"/>
    <lineage>
        <taxon>Archaea</taxon>
        <taxon>Nanobdellota</taxon>
        <taxon>Candidatus Nanoarchaeia</taxon>
        <taxon>Nanoarchaeales</taxon>
        <taxon>Nanopusillaceae</taxon>
        <taxon>Candidatus Nanobsidianus</taxon>
    </lineage>
</organism>
<dbReference type="AlphaFoldDB" id="A0A2T9WLI8"/>
<evidence type="ECO:0000313" key="5">
    <source>
        <dbReference type="EMBL" id="PVU68699.1"/>
    </source>
</evidence>
<evidence type="ECO:0000256" key="1">
    <source>
        <dbReference type="PROSITE-ProRule" id="PRU00285"/>
    </source>
</evidence>
<dbReference type="PANTHER" id="PTHR11527">
    <property type="entry name" value="HEAT-SHOCK PROTEIN 20 FAMILY MEMBER"/>
    <property type="match status" value="1"/>
</dbReference>
<reference evidence="4" key="4">
    <citation type="submission" date="2021-11" db="EMBL/GenBank/DDBJ databases">
        <authorList>
            <person name="Munson-Mcgee J."/>
            <person name="Field E."/>
            <person name="Bateson M."/>
            <person name="Rooney C."/>
            <person name="Stepanauskas R."/>
            <person name="Young M."/>
        </authorList>
    </citation>
    <scope>NUCLEOTIDE SEQUENCE</scope>
    <source>
        <strain evidence="4">SCGC AB-777_F03</strain>
    </source>
</reference>
<dbReference type="Gene3D" id="2.60.40.790">
    <property type="match status" value="1"/>
</dbReference>
<dbReference type="PROSITE" id="PS01031">
    <property type="entry name" value="SHSP"/>
    <property type="match status" value="1"/>
</dbReference>
<dbReference type="Pfam" id="PF00011">
    <property type="entry name" value="HSP20"/>
    <property type="match status" value="1"/>
</dbReference>
<proteinExistence type="inferred from homology"/>
<dbReference type="EMBL" id="QEFP02000007">
    <property type="protein sequence ID" value="MCC5447061.1"/>
    <property type="molecule type" value="Genomic_DNA"/>
</dbReference>
<dbReference type="Proteomes" id="UP000245509">
    <property type="component" value="Unassembled WGS sequence"/>
</dbReference>
<feature type="domain" description="SHSP" evidence="3">
    <location>
        <begin position="36"/>
        <end position="147"/>
    </location>
</feature>
<comment type="similarity">
    <text evidence="1 2">Belongs to the small heat shock protein (HSP20) family.</text>
</comment>
<evidence type="ECO:0000259" key="3">
    <source>
        <dbReference type="PROSITE" id="PS01031"/>
    </source>
</evidence>
<dbReference type="RefSeq" id="WP_228615289.1">
    <property type="nucleotide sequence ID" value="NZ_QEFP02000007.1"/>
</dbReference>